<evidence type="ECO:0000313" key="6">
    <source>
        <dbReference type="EMBL" id="QDT74712.1"/>
    </source>
</evidence>
<dbReference type="Pfam" id="PF01081">
    <property type="entry name" value="Aldolase"/>
    <property type="match status" value="1"/>
</dbReference>
<dbReference type="PANTHER" id="PTHR30246">
    <property type="entry name" value="2-KETO-3-DEOXY-6-PHOSPHOGLUCONATE ALDOLASE"/>
    <property type="match status" value="1"/>
</dbReference>
<dbReference type="SUPFAM" id="SSF51569">
    <property type="entry name" value="Aldolase"/>
    <property type="match status" value="1"/>
</dbReference>
<dbReference type="NCBIfam" id="TIGR01182">
    <property type="entry name" value="eda"/>
    <property type="match status" value="1"/>
</dbReference>
<organism evidence="6 7">
    <name type="scientific">Lacipirellula limnantheis</name>
    <dbReference type="NCBI Taxonomy" id="2528024"/>
    <lineage>
        <taxon>Bacteria</taxon>
        <taxon>Pseudomonadati</taxon>
        <taxon>Planctomycetota</taxon>
        <taxon>Planctomycetia</taxon>
        <taxon>Pirellulales</taxon>
        <taxon>Lacipirellulaceae</taxon>
        <taxon>Lacipirellula</taxon>
    </lineage>
</organism>
<comment type="similarity">
    <text evidence="2">Belongs to the KHG/KDPG aldolase family.</text>
</comment>
<evidence type="ECO:0000256" key="4">
    <source>
        <dbReference type="ARBA" id="ARBA00023239"/>
    </source>
</evidence>
<comment type="pathway">
    <text evidence="1">Carbohydrate acid metabolism.</text>
</comment>
<comment type="subunit">
    <text evidence="3">Homotrimer.</text>
</comment>
<dbReference type="AlphaFoldDB" id="A0A517U265"/>
<reference evidence="6 7" key="1">
    <citation type="submission" date="2019-02" db="EMBL/GenBank/DDBJ databases">
        <title>Deep-cultivation of Planctomycetes and their phenomic and genomic characterization uncovers novel biology.</title>
        <authorList>
            <person name="Wiegand S."/>
            <person name="Jogler M."/>
            <person name="Boedeker C."/>
            <person name="Pinto D."/>
            <person name="Vollmers J."/>
            <person name="Rivas-Marin E."/>
            <person name="Kohn T."/>
            <person name="Peeters S.H."/>
            <person name="Heuer A."/>
            <person name="Rast P."/>
            <person name="Oberbeckmann S."/>
            <person name="Bunk B."/>
            <person name="Jeske O."/>
            <person name="Meyerdierks A."/>
            <person name="Storesund J.E."/>
            <person name="Kallscheuer N."/>
            <person name="Luecker S."/>
            <person name="Lage O.M."/>
            <person name="Pohl T."/>
            <person name="Merkel B.J."/>
            <person name="Hornburger P."/>
            <person name="Mueller R.-W."/>
            <person name="Bruemmer F."/>
            <person name="Labrenz M."/>
            <person name="Spormann A.M."/>
            <person name="Op den Camp H."/>
            <person name="Overmann J."/>
            <person name="Amann R."/>
            <person name="Jetten M.S.M."/>
            <person name="Mascher T."/>
            <person name="Medema M.H."/>
            <person name="Devos D.P."/>
            <person name="Kaster A.-K."/>
            <person name="Ovreas L."/>
            <person name="Rohde M."/>
            <person name="Galperin M.Y."/>
            <person name="Jogler C."/>
        </authorList>
    </citation>
    <scope>NUCLEOTIDE SEQUENCE [LARGE SCALE GENOMIC DNA]</scope>
    <source>
        <strain evidence="6 7">I41</strain>
    </source>
</reference>
<gene>
    <name evidence="6" type="primary">kdgA</name>
    <name evidence="6" type="ORF">I41_39110</name>
</gene>
<protein>
    <submittedName>
        <fullName evidence="6">KHG/KDPG aldolase</fullName>
    </submittedName>
</protein>
<dbReference type="InterPro" id="IPR000887">
    <property type="entry name" value="Aldlse_KDPG_KHG"/>
</dbReference>
<evidence type="ECO:0000256" key="5">
    <source>
        <dbReference type="ARBA" id="ARBA00023277"/>
    </source>
</evidence>
<dbReference type="CDD" id="cd00452">
    <property type="entry name" value="KDPG_aldolase"/>
    <property type="match status" value="1"/>
</dbReference>
<dbReference type="PANTHER" id="PTHR30246:SF1">
    <property type="entry name" value="2-DEHYDRO-3-DEOXY-6-PHOSPHOGALACTONATE ALDOLASE-RELATED"/>
    <property type="match status" value="1"/>
</dbReference>
<evidence type="ECO:0000256" key="3">
    <source>
        <dbReference type="ARBA" id="ARBA00011233"/>
    </source>
</evidence>
<dbReference type="Proteomes" id="UP000317909">
    <property type="component" value="Chromosome"/>
</dbReference>
<evidence type="ECO:0000256" key="2">
    <source>
        <dbReference type="ARBA" id="ARBA00006906"/>
    </source>
</evidence>
<dbReference type="GO" id="GO:0016829">
    <property type="term" value="F:lyase activity"/>
    <property type="evidence" value="ECO:0007669"/>
    <property type="project" value="UniProtKB-KW"/>
</dbReference>
<dbReference type="InterPro" id="IPR013785">
    <property type="entry name" value="Aldolase_TIM"/>
</dbReference>
<keyword evidence="7" id="KW-1185">Reference proteome</keyword>
<proteinExistence type="inferred from homology"/>
<evidence type="ECO:0000256" key="1">
    <source>
        <dbReference type="ARBA" id="ARBA00004761"/>
    </source>
</evidence>
<keyword evidence="5" id="KW-0119">Carbohydrate metabolism</keyword>
<sequence length="224" mass="23459">MTSPTPGKRSKQQVLDEMHRGGVVAVIRADDSDAIFGTVDALLKGGLRTIEITLTTPGAVELIGQLADRYGRDEMLLGAGTVMEADAASAVIDAGAEFVISPSIELDVIAKCVEKNIVSIPGAYTPTEIRTAVKAGADVVKIFPASVGGPAYLRDLAGPLPGIPLLPSGSVSFETVGEFFKAGVFAVAVGSLLVDKKLMRERSFDAIASKTEQFMKHVANCRAN</sequence>
<evidence type="ECO:0000313" key="7">
    <source>
        <dbReference type="Proteomes" id="UP000317909"/>
    </source>
</evidence>
<keyword evidence="4" id="KW-0456">Lyase</keyword>
<dbReference type="RefSeq" id="WP_168207008.1">
    <property type="nucleotide sequence ID" value="NZ_CP036339.1"/>
</dbReference>
<accession>A0A517U265</accession>
<dbReference type="EMBL" id="CP036339">
    <property type="protein sequence ID" value="QDT74712.1"/>
    <property type="molecule type" value="Genomic_DNA"/>
</dbReference>
<dbReference type="KEGG" id="llh:I41_39110"/>
<dbReference type="Gene3D" id="3.20.20.70">
    <property type="entry name" value="Aldolase class I"/>
    <property type="match status" value="1"/>
</dbReference>
<name>A0A517U265_9BACT</name>